<reference evidence="3" key="1">
    <citation type="journal article" date="2019" name="Int. J. Syst. Evol. Microbiol.">
        <title>The Global Catalogue of Microorganisms (GCM) 10K type strain sequencing project: providing services to taxonomists for standard genome sequencing and annotation.</title>
        <authorList>
            <consortium name="The Broad Institute Genomics Platform"/>
            <consortium name="The Broad Institute Genome Sequencing Center for Infectious Disease"/>
            <person name="Wu L."/>
            <person name="Ma J."/>
        </authorList>
    </citation>
    <scope>NUCLEOTIDE SEQUENCE [LARGE SCALE GENOMIC DNA]</scope>
    <source>
        <strain evidence="3">JCM 18274</strain>
    </source>
</reference>
<feature type="domain" description="Gcp-like" evidence="1">
    <location>
        <begin position="36"/>
        <end position="145"/>
    </location>
</feature>
<dbReference type="RefSeq" id="WP_345273901.1">
    <property type="nucleotide sequence ID" value="NZ_BAABJH010000002.1"/>
</dbReference>
<dbReference type="Proteomes" id="UP001500433">
    <property type="component" value="Unassembled WGS sequence"/>
</dbReference>
<dbReference type="PANTHER" id="PTHR11735:SF11">
    <property type="entry name" value="TRNA THREONYLCARBAMOYLADENOSINE BIOSYNTHESIS PROTEIN TSAB"/>
    <property type="match status" value="1"/>
</dbReference>
<proteinExistence type="predicted"/>
<dbReference type="EMBL" id="BAABJH010000002">
    <property type="protein sequence ID" value="GAA4894448.1"/>
    <property type="molecule type" value="Genomic_DNA"/>
</dbReference>
<organism evidence="2 3">
    <name type="scientific">Flaviramulus aquimarinus</name>
    <dbReference type="NCBI Taxonomy" id="1170456"/>
    <lineage>
        <taxon>Bacteria</taxon>
        <taxon>Pseudomonadati</taxon>
        <taxon>Bacteroidota</taxon>
        <taxon>Flavobacteriia</taxon>
        <taxon>Flavobacteriales</taxon>
        <taxon>Flavobacteriaceae</taxon>
        <taxon>Flaviramulus</taxon>
    </lineage>
</organism>
<dbReference type="SUPFAM" id="SSF53067">
    <property type="entry name" value="Actin-like ATPase domain"/>
    <property type="match status" value="2"/>
</dbReference>
<dbReference type="Pfam" id="PF00814">
    <property type="entry name" value="TsaD"/>
    <property type="match status" value="1"/>
</dbReference>
<dbReference type="CDD" id="cd24032">
    <property type="entry name" value="ASKHA_NBD_TsaB"/>
    <property type="match status" value="1"/>
</dbReference>
<evidence type="ECO:0000313" key="3">
    <source>
        <dbReference type="Proteomes" id="UP001500433"/>
    </source>
</evidence>
<accession>A0ABP9F6N9</accession>
<keyword evidence="3" id="KW-1185">Reference proteome</keyword>
<dbReference type="Gene3D" id="3.30.420.40">
    <property type="match status" value="2"/>
</dbReference>
<dbReference type="InterPro" id="IPR043129">
    <property type="entry name" value="ATPase_NBD"/>
</dbReference>
<comment type="caution">
    <text evidence="2">The sequence shown here is derived from an EMBL/GenBank/DDBJ whole genome shotgun (WGS) entry which is preliminary data.</text>
</comment>
<dbReference type="InterPro" id="IPR022496">
    <property type="entry name" value="T6A_TsaB"/>
</dbReference>
<evidence type="ECO:0000259" key="1">
    <source>
        <dbReference type="Pfam" id="PF00814"/>
    </source>
</evidence>
<dbReference type="InterPro" id="IPR000905">
    <property type="entry name" value="Gcp-like_dom"/>
</dbReference>
<gene>
    <name evidence="2" type="primary">tsaB</name>
    <name evidence="2" type="ORF">GCM10023311_18920</name>
</gene>
<protein>
    <submittedName>
        <fullName evidence="2">tRNA (Adenosine(37)-N6)-threonylcarbamoyltransferase complex dimerization subunit type 1 TsaB</fullName>
    </submittedName>
</protein>
<evidence type="ECO:0000313" key="2">
    <source>
        <dbReference type="EMBL" id="GAA4894448.1"/>
    </source>
</evidence>
<sequence>MSTYILNIETATTNCSVSISKNNESIALKEDNDKSYSHAERLHVYIDNVLQEAHINREEIDAIAVSKGPGSYTGLRIGVSAAKGLCFALDKPLIAIPTLDALAHQVRINDGIIVAMLDARRMEVYAAIYDANYKQIRDTEAQILDEKAFEDYFEQGKVYFIGNGVEKTKTLIDHPNAVFIEGKLPSSKEMGSLAYDKYKKSDVEDLAYFEPYYLKDFVALKKNV</sequence>
<dbReference type="PANTHER" id="PTHR11735">
    <property type="entry name" value="TRNA N6-ADENOSINE THREONYLCARBAMOYLTRANSFERASE"/>
    <property type="match status" value="1"/>
</dbReference>
<dbReference type="NCBIfam" id="TIGR03725">
    <property type="entry name" value="T6A_YeaZ"/>
    <property type="match status" value="1"/>
</dbReference>
<name>A0ABP9F6N9_9FLAO</name>